<proteinExistence type="predicted"/>
<keyword evidence="2" id="KW-1185">Reference proteome</keyword>
<protein>
    <recommendedName>
        <fullName evidence="3">Reverse transcriptase zinc-binding domain-containing protein</fullName>
    </recommendedName>
</protein>
<evidence type="ECO:0000313" key="2">
    <source>
        <dbReference type="Proteomes" id="UP000235145"/>
    </source>
</evidence>
<dbReference type="PANTHER" id="PTHR36617:SF15">
    <property type="entry name" value="REVERSE TRANSCRIPTASE ZINC-BINDING DOMAIN-CONTAINING PROTEIN"/>
    <property type="match status" value="1"/>
</dbReference>
<organism evidence="1 2">
    <name type="scientific">Lactuca sativa</name>
    <name type="common">Garden lettuce</name>
    <dbReference type="NCBI Taxonomy" id="4236"/>
    <lineage>
        <taxon>Eukaryota</taxon>
        <taxon>Viridiplantae</taxon>
        <taxon>Streptophyta</taxon>
        <taxon>Embryophyta</taxon>
        <taxon>Tracheophyta</taxon>
        <taxon>Spermatophyta</taxon>
        <taxon>Magnoliopsida</taxon>
        <taxon>eudicotyledons</taxon>
        <taxon>Gunneridae</taxon>
        <taxon>Pentapetalae</taxon>
        <taxon>asterids</taxon>
        <taxon>campanulids</taxon>
        <taxon>Asterales</taxon>
        <taxon>Asteraceae</taxon>
        <taxon>Cichorioideae</taxon>
        <taxon>Cichorieae</taxon>
        <taxon>Lactucinae</taxon>
        <taxon>Lactuca</taxon>
    </lineage>
</organism>
<evidence type="ECO:0000313" key="1">
    <source>
        <dbReference type="EMBL" id="KAJ0220648.1"/>
    </source>
</evidence>
<name>A0A9R1WB21_LACSA</name>
<reference evidence="1 2" key="1">
    <citation type="journal article" date="2017" name="Nat. Commun.">
        <title>Genome assembly with in vitro proximity ligation data and whole-genome triplication in lettuce.</title>
        <authorList>
            <person name="Reyes-Chin-Wo S."/>
            <person name="Wang Z."/>
            <person name="Yang X."/>
            <person name="Kozik A."/>
            <person name="Arikit S."/>
            <person name="Song C."/>
            <person name="Xia L."/>
            <person name="Froenicke L."/>
            <person name="Lavelle D.O."/>
            <person name="Truco M.J."/>
            <person name="Xia R."/>
            <person name="Zhu S."/>
            <person name="Xu C."/>
            <person name="Xu H."/>
            <person name="Xu X."/>
            <person name="Cox K."/>
            <person name="Korf I."/>
            <person name="Meyers B.C."/>
            <person name="Michelmore R.W."/>
        </authorList>
    </citation>
    <scope>NUCLEOTIDE SEQUENCE [LARGE SCALE GENOMIC DNA]</scope>
    <source>
        <strain evidence="2">cv. Salinas</strain>
        <tissue evidence="1">Seedlings</tissue>
    </source>
</reference>
<dbReference type="AlphaFoldDB" id="A0A9R1WB21"/>
<dbReference type="Proteomes" id="UP000235145">
    <property type="component" value="Unassembled WGS sequence"/>
</dbReference>
<accession>A0A9R1WB21</accession>
<sequence length="133" mass="15474">MENILRISFPRLYLLECHKDVFVAKKLRNPLVHSFRRISLGGAEAEQKRDLGLILHLVLLSTVEDRWVWLLDCMEEYSVASSHSLVDGHLLQTSSIASRWVNRVPIKVNVFSWKLVLNIVYCVALFVTLEWNR</sequence>
<comment type="caution">
    <text evidence="1">The sequence shown here is derived from an EMBL/GenBank/DDBJ whole genome shotgun (WGS) entry which is preliminary data.</text>
</comment>
<gene>
    <name evidence="1" type="ORF">LSAT_V11C200087120</name>
</gene>
<evidence type="ECO:0008006" key="3">
    <source>
        <dbReference type="Google" id="ProtNLM"/>
    </source>
</evidence>
<dbReference type="PANTHER" id="PTHR36617">
    <property type="entry name" value="PROTEIN, PUTATIVE-RELATED"/>
    <property type="match status" value="1"/>
</dbReference>
<dbReference type="EMBL" id="NBSK02000002">
    <property type="protein sequence ID" value="KAJ0220648.1"/>
    <property type="molecule type" value="Genomic_DNA"/>
</dbReference>